<feature type="binding site" evidence="2">
    <location>
        <position position="244"/>
    </location>
    <ligand>
        <name>Fe cation</name>
        <dbReference type="ChEBI" id="CHEBI:24875"/>
    </ligand>
</feature>
<dbReference type="EMBL" id="QEKO01000007">
    <property type="protein sequence ID" value="PVY60731.1"/>
    <property type="molecule type" value="Genomic_DNA"/>
</dbReference>
<dbReference type="STRING" id="1231391.GCA_000308195_01621"/>
<evidence type="ECO:0000256" key="2">
    <source>
        <dbReference type="PIRSR" id="PIRSR002825-1"/>
    </source>
</evidence>
<evidence type="ECO:0000256" key="1">
    <source>
        <dbReference type="ARBA" id="ARBA00022729"/>
    </source>
</evidence>
<evidence type="ECO:0000313" key="4">
    <source>
        <dbReference type="EMBL" id="PVY60731.1"/>
    </source>
</evidence>
<dbReference type="GO" id="GO:0046872">
    <property type="term" value="F:metal ion binding"/>
    <property type="evidence" value="ECO:0007669"/>
    <property type="project" value="UniProtKB-KW"/>
</dbReference>
<dbReference type="SUPFAM" id="SSF53850">
    <property type="entry name" value="Periplasmic binding protein-like II"/>
    <property type="match status" value="1"/>
</dbReference>
<comment type="caution">
    <text evidence="4">The sequence shown here is derived from an EMBL/GenBank/DDBJ whole genome shotgun (WGS) entry which is preliminary data.</text>
</comment>
<feature type="chain" id="PRO_5015705550" evidence="3">
    <location>
        <begin position="22"/>
        <end position="349"/>
    </location>
</feature>
<evidence type="ECO:0000313" key="5">
    <source>
        <dbReference type="Proteomes" id="UP000246145"/>
    </source>
</evidence>
<feature type="signal peptide" evidence="3">
    <location>
        <begin position="1"/>
        <end position="21"/>
    </location>
</feature>
<dbReference type="RefSeq" id="WP_116519389.1">
    <property type="nucleotide sequence ID" value="NZ_JACCEX010000012.1"/>
</dbReference>
<dbReference type="Gene3D" id="3.40.190.10">
    <property type="entry name" value="Periplasmic binding protein-like II"/>
    <property type="match status" value="2"/>
</dbReference>
<sequence length="349" mass="38408">MRIMQHWAAALGLALASAATAQTPASLEQLAVYNGPDREQILIEGARKEGSLTFYTSFAQKDLPPIVSAFEEKYGIKINVWRAGSDKVVQRTLTEASGGRHEVDAIHVGAPELEALHLEKILQPVDTPATKKLIRGIAPAHREWAPTRLAAFVQAYNTDQISKEQLPKSWHELAKPEWKGKLGVEFTDDEWFYTLMQELGEEEGLALFRKIVSENGLSVRKGHSLLANLVVSGEVPMGLTVYSYMAQTLKEKGAPIDWIAIEPVIARANGIAVAKRAPHPHAALLFYDFLLSAQAQKLLAAMHYLPVHADEPSPMKGISLRVSTPLMIPAEAQKWQALYRDVISGTPGN</sequence>
<accession>A0A2U1CIG3</accession>
<name>A0A2U1CIG3_9BURK</name>
<dbReference type="Pfam" id="PF13416">
    <property type="entry name" value="SBP_bac_8"/>
    <property type="match status" value="1"/>
</dbReference>
<keyword evidence="2" id="KW-0408">Iron</keyword>
<dbReference type="Proteomes" id="UP000246145">
    <property type="component" value="Unassembled WGS sequence"/>
</dbReference>
<dbReference type="AlphaFoldDB" id="A0A2U1CIG3"/>
<dbReference type="InterPro" id="IPR006059">
    <property type="entry name" value="SBP"/>
</dbReference>
<dbReference type="PANTHER" id="PTHR30006:SF24">
    <property type="entry name" value="SLL0237 PROTEIN"/>
    <property type="match status" value="1"/>
</dbReference>
<keyword evidence="2" id="KW-0479">Metal-binding</keyword>
<dbReference type="InterPro" id="IPR026045">
    <property type="entry name" value="Ferric-bd"/>
</dbReference>
<reference evidence="4 5" key="1">
    <citation type="submission" date="2018-04" db="EMBL/GenBank/DDBJ databases">
        <title>Genomic Encyclopedia of Type Strains, Phase IV (KMG-IV): sequencing the most valuable type-strain genomes for metagenomic binning, comparative biology and taxonomic classification.</title>
        <authorList>
            <person name="Goeker M."/>
        </authorList>
    </citation>
    <scope>NUCLEOTIDE SEQUENCE [LARGE SCALE GENOMIC DNA]</scope>
    <source>
        <strain evidence="4 5">DSM 10065</strain>
    </source>
</reference>
<dbReference type="OrthoDB" id="366726at2"/>
<proteinExistence type="predicted"/>
<keyword evidence="1 3" id="KW-0732">Signal</keyword>
<keyword evidence="5" id="KW-1185">Reference proteome</keyword>
<gene>
    <name evidence="4" type="ORF">C7440_3529</name>
</gene>
<dbReference type="PANTHER" id="PTHR30006">
    <property type="entry name" value="THIAMINE-BINDING PERIPLASMIC PROTEIN-RELATED"/>
    <property type="match status" value="1"/>
</dbReference>
<protein>
    <submittedName>
        <fullName evidence="4">Iron(III) transport system substrate-binding protein</fullName>
    </submittedName>
</protein>
<evidence type="ECO:0000256" key="3">
    <source>
        <dbReference type="SAM" id="SignalP"/>
    </source>
</evidence>
<organism evidence="4 5">
    <name type="scientific">Pusillimonas noertemannii</name>
    <dbReference type="NCBI Taxonomy" id="305977"/>
    <lineage>
        <taxon>Bacteria</taxon>
        <taxon>Pseudomonadati</taxon>
        <taxon>Pseudomonadota</taxon>
        <taxon>Betaproteobacteria</taxon>
        <taxon>Burkholderiales</taxon>
        <taxon>Alcaligenaceae</taxon>
        <taxon>Pusillimonas</taxon>
    </lineage>
</organism>
<dbReference type="PIRSF" id="PIRSF002825">
    <property type="entry name" value="CfbpA"/>
    <property type="match status" value="1"/>
</dbReference>